<sequence>MMSPKGKPKLYPLGYHSSLGKAGDWWKQGLNTYAIRRFKRDVRETTKYIETALVIDRAMFENRNGSTRSEVVHDAIQVANIADLYFRTLNTRVSVVYIESWQSADQADFDRKHDITKAIQKFSDYAARKLYKIEKDTTQFLS</sequence>
<dbReference type="GO" id="GO:0006508">
    <property type="term" value="P:proteolysis"/>
    <property type="evidence" value="ECO:0007669"/>
    <property type="project" value="InterPro"/>
</dbReference>
<dbReference type="Pfam" id="PF01421">
    <property type="entry name" value="Reprolysin"/>
    <property type="match status" value="1"/>
</dbReference>
<dbReference type="PROSITE" id="PS50215">
    <property type="entry name" value="ADAM_MEPRO"/>
    <property type="match status" value="1"/>
</dbReference>
<dbReference type="InterPro" id="IPR024079">
    <property type="entry name" value="MetalloPept_cat_dom_sf"/>
</dbReference>
<dbReference type="Proteomes" id="UP000838756">
    <property type="component" value="Unassembled WGS sequence"/>
</dbReference>
<feature type="domain" description="Peptidase M12B" evidence="2">
    <location>
        <begin position="47"/>
        <end position="142"/>
    </location>
</feature>
<evidence type="ECO:0000256" key="1">
    <source>
        <dbReference type="PROSITE-ProRule" id="PRU00276"/>
    </source>
</evidence>
<dbReference type="GO" id="GO:0004222">
    <property type="term" value="F:metalloendopeptidase activity"/>
    <property type="evidence" value="ECO:0007669"/>
    <property type="project" value="InterPro"/>
</dbReference>
<proteinExistence type="predicted"/>
<name>A0A8S4RMH9_9NEOP</name>
<dbReference type="InterPro" id="IPR001590">
    <property type="entry name" value="Peptidase_M12B"/>
</dbReference>
<protein>
    <submittedName>
        <fullName evidence="3">Jg5372 protein</fullName>
    </submittedName>
</protein>
<organism evidence="3 4">
    <name type="scientific">Pararge aegeria aegeria</name>
    <dbReference type="NCBI Taxonomy" id="348720"/>
    <lineage>
        <taxon>Eukaryota</taxon>
        <taxon>Metazoa</taxon>
        <taxon>Ecdysozoa</taxon>
        <taxon>Arthropoda</taxon>
        <taxon>Hexapoda</taxon>
        <taxon>Insecta</taxon>
        <taxon>Pterygota</taxon>
        <taxon>Neoptera</taxon>
        <taxon>Endopterygota</taxon>
        <taxon>Lepidoptera</taxon>
        <taxon>Glossata</taxon>
        <taxon>Ditrysia</taxon>
        <taxon>Papilionoidea</taxon>
        <taxon>Nymphalidae</taxon>
        <taxon>Satyrinae</taxon>
        <taxon>Satyrini</taxon>
        <taxon>Parargina</taxon>
        <taxon>Pararge</taxon>
    </lineage>
</organism>
<evidence type="ECO:0000313" key="4">
    <source>
        <dbReference type="Proteomes" id="UP000838756"/>
    </source>
</evidence>
<evidence type="ECO:0000259" key="2">
    <source>
        <dbReference type="PROSITE" id="PS50215"/>
    </source>
</evidence>
<dbReference type="AlphaFoldDB" id="A0A8S4RMH9"/>
<gene>
    <name evidence="3" type="primary">jg5372</name>
    <name evidence="3" type="ORF">PAEG_LOCUS15689</name>
</gene>
<dbReference type="PANTHER" id="PTHR11905:SF237">
    <property type="entry name" value="MIND-MELD, ISOFORM J"/>
    <property type="match status" value="1"/>
</dbReference>
<dbReference type="SUPFAM" id="SSF55486">
    <property type="entry name" value="Metalloproteases ('zincins'), catalytic domain"/>
    <property type="match status" value="1"/>
</dbReference>
<evidence type="ECO:0000313" key="3">
    <source>
        <dbReference type="EMBL" id="CAH2238626.1"/>
    </source>
</evidence>
<comment type="caution">
    <text evidence="3">The sequence shown here is derived from an EMBL/GenBank/DDBJ whole genome shotgun (WGS) entry which is preliminary data.</text>
</comment>
<dbReference type="Gene3D" id="3.40.390.10">
    <property type="entry name" value="Collagenase (Catalytic Domain)"/>
    <property type="match status" value="1"/>
</dbReference>
<dbReference type="OrthoDB" id="5951731at2759"/>
<comment type="caution">
    <text evidence="1">Lacks conserved residue(s) required for the propagation of feature annotation.</text>
</comment>
<reference evidence="3" key="1">
    <citation type="submission" date="2022-03" db="EMBL/GenBank/DDBJ databases">
        <authorList>
            <person name="Lindestad O."/>
        </authorList>
    </citation>
    <scope>NUCLEOTIDE SEQUENCE</scope>
</reference>
<keyword evidence="4" id="KW-1185">Reference proteome</keyword>
<dbReference type="EMBL" id="CAKXAJ010025372">
    <property type="protein sequence ID" value="CAH2238626.1"/>
    <property type="molecule type" value="Genomic_DNA"/>
</dbReference>
<accession>A0A8S4RMH9</accession>
<dbReference type="PANTHER" id="PTHR11905">
    <property type="entry name" value="ADAM A DISINTEGRIN AND METALLOPROTEASE DOMAIN"/>
    <property type="match status" value="1"/>
</dbReference>